<evidence type="ECO:0000313" key="3">
    <source>
        <dbReference type="Proteomes" id="UP001139308"/>
    </source>
</evidence>
<keyword evidence="1" id="KW-0812">Transmembrane</keyword>
<proteinExistence type="predicted"/>
<dbReference type="AlphaFoldDB" id="A0A9X1RLN2"/>
<keyword evidence="3" id="KW-1185">Reference proteome</keyword>
<name>A0A9X1RLN2_9BURK</name>
<sequence length="122" mass="13185">MKTEPSPLRQSAVSWLTLFTSAGTLICCALPILFVMLGLGAAVAAVTSAAPFLVTLALHKRSVFADSGLMLLISGWLMYRAGRACPSDPELGRLCERADRWNRPASWHLGGPLGHRLLRGLR</sequence>
<gene>
    <name evidence="2" type="ORF">L5014_03425</name>
</gene>
<organism evidence="2 3">
    <name type="scientific">Paraburkholderia tagetis</name>
    <dbReference type="NCBI Taxonomy" id="2913261"/>
    <lineage>
        <taxon>Bacteria</taxon>
        <taxon>Pseudomonadati</taxon>
        <taxon>Pseudomonadota</taxon>
        <taxon>Betaproteobacteria</taxon>
        <taxon>Burkholderiales</taxon>
        <taxon>Burkholderiaceae</taxon>
        <taxon>Paraburkholderia</taxon>
    </lineage>
</organism>
<keyword evidence="1" id="KW-1133">Transmembrane helix</keyword>
<dbReference type="RefSeq" id="WP_238462191.1">
    <property type="nucleotide sequence ID" value="NZ_JAKLJA010000002.1"/>
</dbReference>
<dbReference type="Proteomes" id="UP001139308">
    <property type="component" value="Unassembled WGS sequence"/>
</dbReference>
<comment type="caution">
    <text evidence="2">The sequence shown here is derived from an EMBL/GenBank/DDBJ whole genome shotgun (WGS) entry which is preliminary data.</text>
</comment>
<feature type="transmembrane region" description="Helical" evidence="1">
    <location>
        <begin position="12"/>
        <end position="33"/>
    </location>
</feature>
<protein>
    <submittedName>
        <fullName evidence="2">Uncharacterized protein</fullName>
    </submittedName>
</protein>
<accession>A0A9X1RLN2</accession>
<keyword evidence="1" id="KW-0472">Membrane</keyword>
<reference evidence="2" key="1">
    <citation type="submission" date="2022-01" db="EMBL/GenBank/DDBJ databases">
        <title>Genome sequence and assembly of Parabukholderia sp. RG36.</title>
        <authorList>
            <person name="Chhetri G."/>
        </authorList>
    </citation>
    <scope>NUCLEOTIDE SEQUENCE</scope>
    <source>
        <strain evidence="2">RG36</strain>
    </source>
</reference>
<feature type="transmembrane region" description="Helical" evidence="1">
    <location>
        <begin position="39"/>
        <end position="58"/>
    </location>
</feature>
<evidence type="ECO:0000313" key="2">
    <source>
        <dbReference type="EMBL" id="MCG5072419.1"/>
    </source>
</evidence>
<evidence type="ECO:0000256" key="1">
    <source>
        <dbReference type="SAM" id="Phobius"/>
    </source>
</evidence>
<dbReference type="EMBL" id="JAKLJA010000002">
    <property type="protein sequence ID" value="MCG5072419.1"/>
    <property type="molecule type" value="Genomic_DNA"/>
</dbReference>